<dbReference type="AlphaFoldDB" id="A0A1B7L452"/>
<feature type="compositionally biased region" description="Basic and acidic residues" evidence="1">
    <location>
        <begin position="11"/>
        <end position="21"/>
    </location>
</feature>
<reference evidence="3" key="1">
    <citation type="submission" date="2016-05" db="EMBL/GenBank/DDBJ databases">
        <authorList>
            <person name="Behera P."/>
            <person name="Vaishampayan P."/>
            <person name="Singh N."/>
            <person name="Raina V."/>
            <person name="Suar M."/>
            <person name="Pattnaik A."/>
            <person name="Rastogi G."/>
        </authorList>
    </citation>
    <scope>NUCLEOTIDE SEQUENCE [LARGE SCALE GENOMIC DNA]</scope>
    <source>
        <strain evidence="3">MP23</strain>
    </source>
</reference>
<name>A0A1B7L452_9ENTR</name>
<organism evidence="2 3">
    <name type="scientific">Mangrovibacter phragmitis</name>
    <dbReference type="NCBI Taxonomy" id="1691903"/>
    <lineage>
        <taxon>Bacteria</taxon>
        <taxon>Pseudomonadati</taxon>
        <taxon>Pseudomonadota</taxon>
        <taxon>Gammaproteobacteria</taxon>
        <taxon>Enterobacterales</taxon>
        <taxon>Enterobacteriaceae</taxon>
        <taxon>Mangrovibacter</taxon>
    </lineage>
</organism>
<dbReference type="STRING" id="1691903.A9B99_07070"/>
<keyword evidence="3" id="KW-1185">Reference proteome</keyword>
<protein>
    <submittedName>
        <fullName evidence="2">Uncharacterized protein</fullName>
    </submittedName>
</protein>
<comment type="caution">
    <text evidence="2">The sequence shown here is derived from an EMBL/GenBank/DDBJ whole genome shotgun (WGS) entry which is preliminary data.</text>
</comment>
<feature type="region of interest" description="Disordered" evidence="1">
    <location>
        <begin position="1"/>
        <end position="21"/>
    </location>
</feature>
<evidence type="ECO:0000256" key="1">
    <source>
        <dbReference type="SAM" id="MobiDB-lite"/>
    </source>
</evidence>
<accession>A0A1B7L452</accession>
<gene>
    <name evidence="2" type="ORF">A9B99_07070</name>
</gene>
<evidence type="ECO:0000313" key="2">
    <source>
        <dbReference type="EMBL" id="OAT77068.1"/>
    </source>
</evidence>
<sequence>MAKKTTVHPEVNVKGEEKEGGEQQTQFFAISANCRHFFPIFFCDKIIPHNNLSDLYYSRKVQNCAIFAKIRC</sequence>
<evidence type="ECO:0000313" key="3">
    <source>
        <dbReference type="Proteomes" id="UP000078225"/>
    </source>
</evidence>
<dbReference type="Proteomes" id="UP000078225">
    <property type="component" value="Unassembled WGS sequence"/>
</dbReference>
<dbReference type="EMBL" id="LYRP01000012">
    <property type="protein sequence ID" value="OAT77068.1"/>
    <property type="molecule type" value="Genomic_DNA"/>
</dbReference>
<proteinExistence type="predicted"/>